<dbReference type="PANTHER" id="PTHR40590:SF1">
    <property type="entry name" value="CYTOPLASMIC PROTEIN"/>
    <property type="match status" value="1"/>
</dbReference>
<organism evidence="1 2">
    <name type="scientific">Brevundimonas abyssalis TAR-001</name>
    <dbReference type="NCBI Taxonomy" id="1391729"/>
    <lineage>
        <taxon>Bacteria</taxon>
        <taxon>Pseudomonadati</taxon>
        <taxon>Pseudomonadota</taxon>
        <taxon>Alphaproteobacteria</taxon>
        <taxon>Caulobacterales</taxon>
        <taxon>Caulobacteraceae</taxon>
        <taxon>Brevundimonas</taxon>
    </lineage>
</organism>
<dbReference type="InterPro" id="IPR002816">
    <property type="entry name" value="TraB/PrgY/GumN_fam"/>
</dbReference>
<proteinExistence type="predicted"/>
<dbReference type="AlphaFoldDB" id="A0A8E0KJP7"/>
<dbReference type="EMBL" id="BATC01000003">
    <property type="protein sequence ID" value="GAD58090.1"/>
    <property type="molecule type" value="Genomic_DNA"/>
</dbReference>
<accession>A0A8E0KJP7</accession>
<dbReference type="CDD" id="cd14789">
    <property type="entry name" value="Tiki"/>
    <property type="match status" value="1"/>
</dbReference>
<reference evidence="2" key="1">
    <citation type="journal article" date="2013" name="Genome Announc.">
        <title>Draft Genome Sequence of the Dimorphic Prosthecate Bacterium Brevundimonas abyssalis TAR-001T.</title>
        <authorList>
            <person name="Tsubouchi T."/>
            <person name="Nishi S."/>
            <person name="Usui K."/>
            <person name="Shimane Y."/>
            <person name="Takaki Y."/>
            <person name="Maruyama T."/>
            <person name="Hatada Y."/>
        </authorList>
    </citation>
    <scope>NUCLEOTIDE SEQUENCE [LARGE SCALE GENOMIC DNA]</scope>
    <source>
        <strain evidence="2">TAR-001</strain>
    </source>
</reference>
<dbReference type="Pfam" id="PF01963">
    <property type="entry name" value="TraB_PrgY_gumN"/>
    <property type="match status" value="1"/>
</dbReference>
<protein>
    <recommendedName>
        <fullName evidence="3">TraB/GumN family protein</fullName>
    </recommendedName>
</protein>
<evidence type="ECO:0000313" key="2">
    <source>
        <dbReference type="Proteomes" id="UP000016569"/>
    </source>
</evidence>
<comment type="caution">
    <text evidence="1">The sequence shown here is derived from an EMBL/GenBank/DDBJ whole genome shotgun (WGS) entry which is preliminary data.</text>
</comment>
<dbReference type="Proteomes" id="UP000016569">
    <property type="component" value="Unassembled WGS sequence"/>
</dbReference>
<name>A0A8E0KJP7_9CAUL</name>
<gene>
    <name evidence="1" type="ORF">MBEBAB_0340</name>
</gene>
<dbReference type="PANTHER" id="PTHR40590">
    <property type="entry name" value="CYTOPLASMIC PROTEIN-RELATED"/>
    <property type="match status" value="1"/>
</dbReference>
<keyword evidence="2" id="KW-1185">Reference proteome</keyword>
<evidence type="ECO:0000313" key="1">
    <source>
        <dbReference type="EMBL" id="GAD58090.1"/>
    </source>
</evidence>
<evidence type="ECO:0008006" key="3">
    <source>
        <dbReference type="Google" id="ProtNLM"/>
    </source>
</evidence>
<dbReference type="InterPro" id="IPR047111">
    <property type="entry name" value="YbaP-like"/>
</dbReference>
<sequence>MTIINRIKHAGTLAARLGAGTALGVGLFAAVAGTPSFALAQEAHQPGPAMWVVSDEDSTIYLFGTVHLLKPETQWRTPGLEAALTEAAELWLEVPNVDDQAAAMPLIQQYGLNIGGEPLSSLLTDEENAQLQAVAAAIGVPPQAMEVMQPWLVGLQVSVAAAVRAGYDPASGVDTRLKASADEAGTTVRGFETLEQQFRFFHDLPQEVQLQFLRQSLATWEEAEEMLDSMVELWAAGDVEARSLVVDEMQAEWGQLYDVLLVDRNADWAGQIQTMLEGSGTAFIAVGAAHLAGDDSVQSMLEDRGVTVTRR</sequence>